<organism evidence="1 3">
    <name type="scientific">Rotaria magnacalcarata</name>
    <dbReference type="NCBI Taxonomy" id="392030"/>
    <lineage>
        <taxon>Eukaryota</taxon>
        <taxon>Metazoa</taxon>
        <taxon>Spiralia</taxon>
        <taxon>Gnathifera</taxon>
        <taxon>Rotifera</taxon>
        <taxon>Eurotatoria</taxon>
        <taxon>Bdelloidea</taxon>
        <taxon>Philodinida</taxon>
        <taxon>Philodinidae</taxon>
        <taxon>Rotaria</taxon>
    </lineage>
</organism>
<comment type="caution">
    <text evidence="1">The sequence shown here is derived from an EMBL/GenBank/DDBJ whole genome shotgun (WGS) entry which is preliminary data.</text>
</comment>
<keyword evidence="3" id="KW-1185">Reference proteome</keyword>
<reference evidence="1" key="1">
    <citation type="submission" date="2021-02" db="EMBL/GenBank/DDBJ databases">
        <authorList>
            <person name="Nowell W R."/>
        </authorList>
    </citation>
    <scope>NUCLEOTIDE SEQUENCE</scope>
</reference>
<proteinExistence type="predicted"/>
<dbReference type="AlphaFoldDB" id="A0A821J434"/>
<dbReference type="EMBL" id="CAJOBG010104239">
    <property type="protein sequence ID" value="CAF4715384.1"/>
    <property type="molecule type" value="Genomic_DNA"/>
</dbReference>
<evidence type="ECO:0000313" key="2">
    <source>
        <dbReference type="EMBL" id="CAF4760416.1"/>
    </source>
</evidence>
<accession>A0A821J434</accession>
<dbReference type="Proteomes" id="UP000663866">
    <property type="component" value="Unassembled WGS sequence"/>
</dbReference>
<evidence type="ECO:0000313" key="3">
    <source>
        <dbReference type="Proteomes" id="UP000663866"/>
    </source>
</evidence>
<dbReference type="EMBL" id="CAJOBG010116314">
    <property type="protein sequence ID" value="CAF4760416.1"/>
    <property type="molecule type" value="Genomic_DNA"/>
</dbReference>
<protein>
    <submittedName>
        <fullName evidence="1">Uncharacterized protein</fullName>
    </submittedName>
</protein>
<feature type="non-terminal residue" evidence="1">
    <location>
        <position position="1"/>
    </location>
</feature>
<sequence>LAAEQAGGNIQRVFVTSGYDVLAFNVADEGKVYSMKQDLHVRPIVAMLFHEERDVLITAAR</sequence>
<gene>
    <name evidence="1" type="ORF">OVN521_LOCUS48890</name>
    <name evidence="2" type="ORF">OVN521_LOCUS50471</name>
</gene>
<name>A0A821J434_9BILA</name>
<feature type="non-terminal residue" evidence="1">
    <location>
        <position position="61"/>
    </location>
</feature>
<evidence type="ECO:0000313" key="1">
    <source>
        <dbReference type="EMBL" id="CAF4715384.1"/>
    </source>
</evidence>